<feature type="domain" description="Transferrin-like" evidence="7">
    <location>
        <begin position="471"/>
        <end position="818"/>
    </location>
</feature>
<dbReference type="InterPro" id="IPR002018">
    <property type="entry name" value="CarbesteraseB"/>
</dbReference>
<dbReference type="Gene3D" id="3.40.50.1820">
    <property type="entry name" value="alpha/beta hydrolase"/>
    <property type="match status" value="1"/>
</dbReference>
<keyword evidence="3" id="KW-0677">Repeat</keyword>
<proteinExistence type="predicted"/>
<evidence type="ECO:0000256" key="4">
    <source>
        <dbReference type="ARBA" id="ARBA00023180"/>
    </source>
</evidence>
<dbReference type="SUPFAM" id="SSF53850">
    <property type="entry name" value="Periplasmic binding protein-like II"/>
    <property type="match status" value="2"/>
</dbReference>
<dbReference type="SUPFAM" id="SSF53474">
    <property type="entry name" value="alpha/beta-Hydrolases"/>
    <property type="match status" value="1"/>
</dbReference>
<dbReference type="CDD" id="cd13529">
    <property type="entry name" value="PBP2_transferrin"/>
    <property type="match status" value="2"/>
</dbReference>
<keyword evidence="4" id="KW-0325">Glycoprotein</keyword>
<comment type="subcellular location">
    <subcellularLocation>
        <location evidence="1">Secreted</location>
    </subcellularLocation>
</comment>
<dbReference type="PROSITE" id="PS00205">
    <property type="entry name" value="TRANSFERRIN_LIKE_1"/>
    <property type="match status" value="1"/>
</dbReference>
<dbReference type="GO" id="GO:0005769">
    <property type="term" value="C:early endosome"/>
    <property type="evidence" value="ECO:0007669"/>
    <property type="project" value="TreeGrafter"/>
</dbReference>
<evidence type="ECO:0000256" key="5">
    <source>
        <dbReference type="SAM" id="MobiDB-lite"/>
    </source>
</evidence>
<organism evidence="8 9">
    <name type="scientific">Mycetomoellerius zeteki</name>
    <dbReference type="NCBI Taxonomy" id="64791"/>
    <lineage>
        <taxon>Eukaryota</taxon>
        <taxon>Metazoa</taxon>
        <taxon>Ecdysozoa</taxon>
        <taxon>Arthropoda</taxon>
        <taxon>Hexapoda</taxon>
        <taxon>Insecta</taxon>
        <taxon>Pterygota</taxon>
        <taxon>Neoptera</taxon>
        <taxon>Endopterygota</taxon>
        <taxon>Hymenoptera</taxon>
        <taxon>Apocrita</taxon>
        <taxon>Aculeata</taxon>
        <taxon>Formicoidea</taxon>
        <taxon>Formicidae</taxon>
        <taxon>Myrmicinae</taxon>
        <taxon>Mycetomoellerius</taxon>
    </lineage>
</organism>
<dbReference type="PROSITE" id="PS51408">
    <property type="entry name" value="TRANSFERRIN_LIKE_4"/>
    <property type="match status" value="2"/>
</dbReference>
<keyword evidence="9" id="KW-1185">Reference proteome</keyword>
<evidence type="ECO:0000313" key="8">
    <source>
        <dbReference type="EMBL" id="KYQ46261.1"/>
    </source>
</evidence>
<feature type="domain" description="Transferrin-like" evidence="7">
    <location>
        <begin position="23"/>
        <end position="365"/>
    </location>
</feature>
<dbReference type="Proteomes" id="UP000075809">
    <property type="component" value="Unassembled WGS sequence"/>
</dbReference>
<evidence type="ECO:0000256" key="6">
    <source>
        <dbReference type="SAM" id="SignalP"/>
    </source>
</evidence>
<protein>
    <submittedName>
        <fullName evidence="8">Esterase FE4</fullName>
    </submittedName>
</protein>
<keyword evidence="2" id="KW-0964">Secreted</keyword>
<dbReference type="GO" id="GO:0005886">
    <property type="term" value="C:plasma membrane"/>
    <property type="evidence" value="ECO:0007669"/>
    <property type="project" value="TreeGrafter"/>
</dbReference>
<dbReference type="Gene3D" id="3.40.190.10">
    <property type="entry name" value="Periplasmic binding protein-like II"/>
    <property type="match status" value="5"/>
</dbReference>
<dbReference type="InterPro" id="IPR029058">
    <property type="entry name" value="AB_hydrolase_fold"/>
</dbReference>
<accession>A0A151WEQ2</accession>
<gene>
    <name evidence="8" type="ORF">ALC60_14683</name>
</gene>
<dbReference type="InterPro" id="IPR001156">
    <property type="entry name" value="Transferrin-like_dom"/>
</dbReference>
<dbReference type="Pfam" id="PF00135">
    <property type="entry name" value="COesterase"/>
    <property type="match status" value="1"/>
</dbReference>
<dbReference type="ESTHER" id="9hyme-a0a151weq2">
    <property type="family name" value="Carb_B_Arthropoda"/>
</dbReference>
<dbReference type="SMART" id="SM00094">
    <property type="entry name" value="TR_FER"/>
    <property type="match status" value="2"/>
</dbReference>
<sequence>MLLLFLCCLELHRIYGQNINNTLTWCTVSEGEQNKCQAFSRAVDRERGSFSYDYFSVQCKQAFNKEECMSMLDREKAQITTLDAGEVFIAGRYHSLVPIMQEIYESGVNYQYAVAVIKRGSLSDVQSLYDLRGKKGCFAGVGTLAGWVIPINNLMKKGGMEVIDCNNHVKSTIKFFGPSCAVNSLIDKNNPIGDNSDHLCNLCIGEIPGGKCTNRDPYSGYEGAFRCLVEAGEIAFLVHTTVDEMTSTTFDFSSVKKEHFELLCPNGIRKSVDDYSTCNWGTVPSRAIVTSSATNFETRRRYQRFLEKIVRILHKNRNGTTNRYDSNQRDFENRPGYNRFGESDYNRGGFRNPNEYGTDHWNRSRYDRRFGGDGRGGVDGGLNSWDKPAFNDTFNYYSREGENIEPANVQPIEIFELYESAPRYGLQHNLIFSDSSRDFVQLPEKDQTYTGYLGQSLEHILGVHHCPVNRMALCVTSEPEMEKCIKMKIALKAQLLKPELICHKGHSQINCMQSIRSGIADVAVLDASDVYTAGLQFELIPFISEVYNLGTPDYYVVAVAKEEDDNTDLTYLKNKNTCHTGINMAAGWVYPLAYLISNKWIRGYGCDSVRAAAEYFSKSCVPGALSTEYNIGVPYDNMCDLCHGVSYRYCRRDASEDYFGYTGAFRCLVEGGGDVSFVKHTTVAENTDGKRKELWARNTFTKDFELLCPDGTRRPTTDYMNCNLGKVAANAIVTRGGYYGYNQTQINAYINLFIYAQQFYGRKEPDEFSFSMYYSRPPYSDLIFQDATQQLVIIPPNKREYSTYLGPDFMRARRIVDCNAGASAISYSLNIMKCLFVILLSVAVAFAGDNLADEEHEVTAPIGKIRGSVIISRLGKKIYSFRGVRYAEPPTGQQRFQVAIPAADWNDVFDATKEGPACPALFEQNIMEDCLRVNVYTTKLPSENDPVKRPVLVFFHPGGFYLFSGQSSNFGPQYLLDKDIVLVTVNYRLASLGFLSTGDSKAPGNVGLKDQVVALRWVQRNIAAFGGNPDNITISGYSVGGISVLLHMVSPMSKGLFHRAIMMSGSMMIEPYPTEQLHLAKKQAELLDCPTDTTGSMLICLNSKPVENFTDTIRNFFEWYGHPIMIWTPVVEPEVHGVERFLPEQPIDLIRKGKFHKVPLIAGVTKNEFDGVVAYVNEQHQLGNDSMVNDLNNDWYRLAPINFMYERDTPRSKNISTELRQFYFGDQPIGPNTYDGLAHINSDSIVIFPLHRAIKVIAENTDQPVYLYMSSYVGRYSFVMWNKTTPNDIFVWELFYSSRFDFYLKFVIYFIILGVAHHDDLQYLFFMKVKFPFLQDDDPEIPIMELMTSMWSNFVQTGQPVSPALAENVTWDSYLLERDNYLDITEEPRMKTGLYPDRMQKWDSLFPLNPK</sequence>
<feature type="chain" id="PRO_5007591159" evidence="6">
    <location>
        <begin position="17"/>
        <end position="1411"/>
    </location>
</feature>
<dbReference type="GO" id="GO:0005615">
    <property type="term" value="C:extracellular space"/>
    <property type="evidence" value="ECO:0007669"/>
    <property type="project" value="TreeGrafter"/>
</dbReference>
<dbReference type="PANTHER" id="PTHR11485:SF29">
    <property type="entry name" value="TRANSFERRIN 2"/>
    <property type="match status" value="1"/>
</dbReference>
<dbReference type="PANTHER" id="PTHR11485">
    <property type="entry name" value="TRANSFERRIN"/>
    <property type="match status" value="1"/>
</dbReference>
<dbReference type="EMBL" id="KQ983238">
    <property type="protein sequence ID" value="KYQ46261.1"/>
    <property type="molecule type" value="Genomic_DNA"/>
</dbReference>
<name>A0A151WEQ2_9HYME</name>
<evidence type="ECO:0000256" key="2">
    <source>
        <dbReference type="ARBA" id="ARBA00022525"/>
    </source>
</evidence>
<dbReference type="STRING" id="64791.A0A151WEQ2"/>
<evidence type="ECO:0000256" key="3">
    <source>
        <dbReference type="ARBA" id="ARBA00022737"/>
    </source>
</evidence>
<keyword evidence="6" id="KW-0732">Signal</keyword>
<dbReference type="Pfam" id="PF00405">
    <property type="entry name" value="Transferrin"/>
    <property type="match status" value="2"/>
</dbReference>
<dbReference type="PRINTS" id="PR00422">
    <property type="entry name" value="TRANSFERRIN"/>
</dbReference>
<feature type="region of interest" description="Disordered" evidence="5">
    <location>
        <begin position="320"/>
        <end position="351"/>
    </location>
</feature>
<evidence type="ECO:0000313" key="9">
    <source>
        <dbReference type="Proteomes" id="UP000075809"/>
    </source>
</evidence>
<evidence type="ECO:0000256" key="1">
    <source>
        <dbReference type="ARBA" id="ARBA00004613"/>
    </source>
</evidence>
<dbReference type="FunFam" id="3.40.190.10:FF:000095">
    <property type="entry name" value="Lactotransferrin"/>
    <property type="match status" value="1"/>
</dbReference>
<evidence type="ECO:0000259" key="7">
    <source>
        <dbReference type="PROSITE" id="PS51408"/>
    </source>
</evidence>
<dbReference type="GO" id="GO:0055037">
    <property type="term" value="C:recycling endosome"/>
    <property type="evidence" value="ECO:0007669"/>
    <property type="project" value="TreeGrafter"/>
</dbReference>
<feature type="signal peptide" evidence="6">
    <location>
        <begin position="1"/>
        <end position="16"/>
    </location>
</feature>
<reference evidence="8 9" key="1">
    <citation type="submission" date="2015-09" db="EMBL/GenBank/DDBJ databases">
        <title>Trachymyrmex zeteki WGS genome.</title>
        <authorList>
            <person name="Nygaard S."/>
            <person name="Hu H."/>
            <person name="Boomsma J."/>
            <person name="Zhang G."/>
        </authorList>
    </citation>
    <scope>NUCLEOTIDE SEQUENCE [LARGE SCALE GENOMIC DNA]</scope>
    <source>
        <strain evidence="8">Tzet28-1</strain>
        <tissue evidence="8">Whole body</tissue>
    </source>
</reference>
<dbReference type="GO" id="GO:0006826">
    <property type="term" value="P:iron ion transport"/>
    <property type="evidence" value="ECO:0007669"/>
    <property type="project" value="TreeGrafter"/>
</dbReference>
<dbReference type="InterPro" id="IPR018195">
    <property type="entry name" value="Transferrin_Fe_BS"/>
</dbReference>